<dbReference type="GO" id="GO:0005829">
    <property type="term" value="C:cytosol"/>
    <property type="evidence" value="ECO:0007669"/>
    <property type="project" value="TreeGrafter"/>
</dbReference>
<dbReference type="GO" id="GO:0004617">
    <property type="term" value="F:phosphoglycerate dehydrogenase activity"/>
    <property type="evidence" value="ECO:0007669"/>
    <property type="project" value="UniProtKB-EC"/>
</dbReference>
<name>A0A6J4V911_9BACT</name>
<organism evidence="5">
    <name type="scientific">uncultured Thermomicrobiales bacterium</name>
    <dbReference type="NCBI Taxonomy" id="1645740"/>
    <lineage>
        <taxon>Bacteria</taxon>
        <taxon>Pseudomonadati</taxon>
        <taxon>Thermomicrobiota</taxon>
        <taxon>Thermomicrobia</taxon>
        <taxon>Thermomicrobiales</taxon>
        <taxon>environmental samples</taxon>
    </lineage>
</organism>
<dbReference type="GO" id="GO:0030267">
    <property type="term" value="F:glyoxylate reductase (NADPH) activity"/>
    <property type="evidence" value="ECO:0007669"/>
    <property type="project" value="TreeGrafter"/>
</dbReference>
<dbReference type="InterPro" id="IPR029752">
    <property type="entry name" value="D-isomer_DH_CS1"/>
</dbReference>
<dbReference type="AlphaFoldDB" id="A0A6J4V911"/>
<evidence type="ECO:0000256" key="2">
    <source>
        <dbReference type="ARBA" id="ARBA00023002"/>
    </source>
</evidence>
<dbReference type="InterPro" id="IPR036291">
    <property type="entry name" value="NAD(P)-bd_dom_sf"/>
</dbReference>
<accession>A0A6J4V911</accession>
<dbReference type="SUPFAM" id="SSF52283">
    <property type="entry name" value="Formate/glycerate dehydrogenase catalytic domain-like"/>
    <property type="match status" value="1"/>
</dbReference>
<evidence type="ECO:0000256" key="3">
    <source>
        <dbReference type="ARBA" id="ARBA00023027"/>
    </source>
</evidence>
<comment type="similarity">
    <text evidence="1">Belongs to the D-isomer specific 2-hydroxyacid dehydrogenase family.</text>
</comment>
<dbReference type="GO" id="GO:0051287">
    <property type="term" value="F:NAD binding"/>
    <property type="evidence" value="ECO:0007669"/>
    <property type="project" value="InterPro"/>
</dbReference>
<dbReference type="CDD" id="cd12167">
    <property type="entry name" value="2-Hacid_dh_8"/>
    <property type="match status" value="1"/>
</dbReference>
<evidence type="ECO:0000259" key="4">
    <source>
        <dbReference type="Pfam" id="PF02826"/>
    </source>
</evidence>
<gene>
    <name evidence="5" type="ORF">AVDCRST_MAG88-2144</name>
</gene>
<dbReference type="PANTHER" id="PTHR10996">
    <property type="entry name" value="2-HYDROXYACID DEHYDROGENASE-RELATED"/>
    <property type="match status" value="1"/>
</dbReference>
<dbReference type="Gene3D" id="3.40.50.720">
    <property type="entry name" value="NAD(P)-binding Rossmann-like Domain"/>
    <property type="match status" value="2"/>
</dbReference>
<protein>
    <submittedName>
        <fullName evidence="5">D-3-phosphoglycerate dehydrogenase</fullName>
        <ecNumber evidence="5">1.1.1.95</ecNumber>
    </submittedName>
</protein>
<dbReference type="PANTHER" id="PTHR10996:SF178">
    <property type="entry name" value="2-HYDROXYACID DEHYDROGENASE YGL185C-RELATED"/>
    <property type="match status" value="1"/>
</dbReference>
<dbReference type="PROSITE" id="PS00670">
    <property type="entry name" value="D_2_HYDROXYACID_DH_2"/>
    <property type="match status" value="1"/>
</dbReference>
<dbReference type="InterPro" id="IPR006140">
    <property type="entry name" value="D-isomer_DH_NAD-bd"/>
</dbReference>
<proteinExistence type="inferred from homology"/>
<dbReference type="SUPFAM" id="SSF51735">
    <property type="entry name" value="NAD(P)-binding Rossmann-fold domains"/>
    <property type="match status" value="1"/>
</dbReference>
<dbReference type="EMBL" id="CADCWM010000558">
    <property type="protein sequence ID" value="CAA9568797.1"/>
    <property type="molecule type" value="Genomic_DNA"/>
</dbReference>
<evidence type="ECO:0000256" key="1">
    <source>
        <dbReference type="ARBA" id="ARBA00005854"/>
    </source>
</evidence>
<dbReference type="InterPro" id="IPR050223">
    <property type="entry name" value="D-isomer_2-hydroxyacid_DH"/>
</dbReference>
<dbReference type="EC" id="1.1.1.95" evidence="5"/>
<evidence type="ECO:0000313" key="5">
    <source>
        <dbReference type="EMBL" id="CAA9568797.1"/>
    </source>
</evidence>
<reference evidence="5" key="1">
    <citation type="submission" date="2020-02" db="EMBL/GenBank/DDBJ databases">
        <authorList>
            <person name="Meier V. D."/>
        </authorList>
    </citation>
    <scope>NUCLEOTIDE SEQUENCE</scope>
    <source>
        <strain evidence="5">AVDCRST_MAG88</strain>
    </source>
</reference>
<dbReference type="GO" id="GO:0016618">
    <property type="term" value="F:hydroxypyruvate reductase [NAD(P)H] activity"/>
    <property type="evidence" value="ECO:0007669"/>
    <property type="project" value="TreeGrafter"/>
</dbReference>
<feature type="domain" description="D-isomer specific 2-hydroxyacid dehydrogenase NAD-binding" evidence="4">
    <location>
        <begin position="141"/>
        <end position="314"/>
    </location>
</feature>
<sequence>MLADVTEANDLAEGAMGTPHIYVHRVGDWYPLYMDPDNERRLRAFATVTSAGLVTEPPSPDQLVRDLAGVDGILSLNGIGAPEITTEVLRSVGTVRVAAIAHWWHGGHVPARAMWEAAGVEVIDASDPVTEAVVEWVVGTAILGVRRLVEFDRALKGGSAWAEPGRRDAGLLGASTIGIIGLGRVGRVAAARFRPFGARLIGYDPWLPAPDAAALGVRLVGLEELLRTADVVSLHMPPTDATRGMLGARELGWLKDGAVLINSARAALLDEVAFIAELRSGRFRAFLDVFDDEPLPLDHPFRSLENVFITPHIAGDTTGMFRSCARLALDRLRDYFAG</sequence>
<keyword evidence="2 5" id="KW-0560">Oxidoreductase</keyword>
<dbReference type="InterPro" id="IPR029753">
    <property type="entry name" value="D-isomer_DH_CS"/>
</dbReference>
<dbReference type="Pfam" id="PF02826">
    <property type="entry name" value="2-Hacid_dh_C"/>
    <property type="match status" value="1"/>
</dbReference>
<dbReference type="PROSITE" id="PS00065">
    <property type="entry name" value="D_2_HYDROXYACID_DH_1"/>
    <property type="match status" value="1"/>
</dbReference>
<keyword evidence="3" id="KW-0520">NAD</keyword>